<evidence type="ECO:0000256" key="3">
    <source>
        <dbReference type="ARBA" id="ARBA00022771"/>
    </source>
</evidence>
<keyword evidence="1" id="KW-0479">Metal-binding</keyword>
<keyword evidence="3" id="KW-0863">Zinc-finger</keyword>
<evidence type="ECO:0000256" key="4">
    <source>
        <dbReference type="ARBA" id="ARBA00022833"/>
    </source>
</evidence>
<dbReference type="EMBL" id="CACVBM020001307">
    <property type="protein sequence ID" value="CAA7044828.1"/>
    <property type="molecule type" value="Genomic_DNA"/>
</dbReference>
<accession>A0A6D2JSX5</accession>
<dbReference type="SUPFAM" id="SSF57889">
    <property type="entry name" value="Cysteine-rich domain"/>
    <property type="match status" value="6"/>
</dbReference>
<dbReference type="Gene3D" id="3.30.40.10">
    <property type="entry name" value="Zinc/RING finger domain, C3HC4 (zinc finger)"/>
    <property type="match status" value="1"/>
</dbReference>
<evidence type="ECO:0000256" key="1">
    <source>
        <dbReference type="ARBA" id="ARBA00022723"/>
    </source>
</evidence>
<sequence>MAELQLHHLLHECALTSPETVANGICDVCYNDVPIEFVCNPCNFDLCKVCSKLKQRISHYLYPEHALEFYLRKANHNHPHVICSGCGNMSSGSFYGCKECEIYLDLGCAFLENTAEGWDMKELLHDSHKHLLKRCRPGPDAGGACLLCELPLSPSSICYGCVYCYEFLHEHCLDLPSEIQHPGHPAHPLIRLSYVQAIEKTCDVCDGEFFGVLFGCLECRFYLHLSCVNALLRGLRHECHEHMLFNITDTPDRRIRICQICMESVVNDNSHYRCIQCSVEFHITCLKIPQSVVNKSYHIHRLVRKIFQPKDYSLEYCGVCETILFIGAYAYCCEECDYAGHTECILREEVPSPLYLKDLYSCNKGNVKSTGHKKFETNELEDKLVVNDIEHIHVMRPVHMSELEGEAECGLCGQQIHESPCKCETCSFQSHRSCAELSRPSRHPFHNHPLTLLPYSTDLYLSKGRMYCDSCTDAIHGFHLLCPICNFSIHVRCALEGKKLFGTLHMGQKVTGTWVGRCRQDKHSMFEVIVSRSFPISCDICEEKLCGKALSCIKCGDIYHHLCTGVGTQTLFSHPLHPDHGLKISRQSGSKCLACKLSIIKYGYHCGICEVSFHVKCMEVVNVTGKVGSHKHICYNFWINESQLTRTCNVCARPCGASFYGCIDCKFKSHVECLGFPANVKSHRHQHTVAYKRLPYLEHKICSLCGLRSEDSVYACNHCQDYFHMRCILSMDDREAATEEEQVGDIYLMYIERHLLSILKEEPVLKDTESSEEDGSGEEDSDEDDNDEDDNDEDDSDEDDSG</sequence>
<dbReference type="PROSITE" id="PS50081">
    <property type="entry name" value="ZF_DAG_PE_2"/>
    <property type="match status" value="2"/>
</dbReference>
<dbReference type="GO" id="GO:0008270">
    <property type="term" value="F:zinc ion binding"/>
    <property type="evidence" value="ECO:0007669"/>
    <property type="project" value="UniProtKB-KW"/>
</dbReference>
<keyword evidence="8" id="KW-1185">Reference proteome</keyword>
<dbReference type="Pfam" id="PF03107">
    <property type="entry name" value="C1_2"/>
    <property type="match status" value="3"/>
</dbReference>
<proteinExistence type="predicted"/>
<dbReference type="Proteomes" id="UP000467841">
    <property type="component" value="Unassembled WGS sequence"/>
</dbReference>
<organism evidence="7 8">
    <name type="scientific">Microthlaspi erraticum</name>
    <dbReference type="NCBI Taxonomy" id="1685480"/>
    <lineage>
        <taxon>Eukaryota</taxon>
        <taxon>Viridiplantae</taxon>
        <taxon>Streptophyta</taxon>
        <taxon>Embryophyta</taxon>
        <taxon>Tracheophyta</taxon>
        <taxon>Spermatophyta</taxon>
        <taxon>Magnoliopsida</taxon>
        <taxon>eudicotyledons</taxon>
        <taxon>Gunneridae</taxon>
        <taxon>Pentapetalae</taxon>
        <taxon>rosids</taxon>
        <taxon>malvids</taxon>
        <taxon>Brassicales</taxon>
        <taxon>Brassicaceae</taxon>
        <taxon>Coluteocarpeae</taxon>
        <taxon>Microthlaspi</taxon>
    </lineage>
</organism>
<evidence type="ECO:0000256" key="5">
    <source>
        <dbReference type="SAM" id="MobiDB-lite"/>
    </source>
</evidence>
<keyword evidence="2" id="KW-0677">Repeat</keyword>
<evidence type="ECO:0000256" key="2">
    <source>
        <dbReference type="ARBA" id="ARBA00022737"/>
    </source>
</evidence>
<protein>
    <recommendedName>
        <fullName evidence="6">Phorbol-ester/DAG-type domain-containing protein</fullName>
    </recommendedName>
</protein>
<gene>
    <name evidence="7" type="ORF">MERR_LOCUS32063</name>
</gene>
<dbReference type="PANTHER" id="PTHR46288:SF27">
    <property type="entry name" value="CYSTEINE_HISTIDINE-RICH C1 DOMAIN FAMILY PROTEIN"/>
    <property type="match status" value="1"/>
</dbReference>
<dbReference type="OrthoDB" id="1884766at2759"/>
<dbReference type="InterPro" id="IPR001965">
    <property type="entry name" value="Znf_PHD"/>
</dbReference>
<dbReference type="AlphaFoldDB" id="A0A6D2JSX5"/>
<dbReference type="SMART" id="SM00249">
    <property type="entry name" value="PHD"/>
    <property type="match status" value="5"/>
</dbReference>
<dbReference type="SMART" id="SM00109">
    <property type="entry name" value="C1"/>
    <property type="match status" value="7"/>
</dbReference>
<dbReference type="Gene3D" id="3.30.60.20">
    <property type="match status" value="1"/>
</dbReference>
<evidence type="ECO:0000313" key="8">
    <source>
        <dbReference type="Proteomes" id="UP000467841"/>
    </source>
</evidence>
<evidence type="ECO:0000313" key="7">
    <source>
        <dbReference type="EMBL" id="CAA7044828.1"/>
    </source>
</evidence>
<dbReference type="InterPro" id="IPR046349">
    <property type="entry name" value="C1-like_sf"/>
</dbReference>
<feature type="region of interest" description="Disordered" evidence="5">
    <location>
        <begin position="762"/>
        <end position="802"/>
    </location>
</feature>
<dbReference type="InterPro" id="IPR002219">
    <property type="entry name" value="PKC_DAG/PE"/>
</dbReference>
<name>A0A6D2JSX5_9BRAS</name>
<keyword evidence="4" id="KW-0862">Zinc</keyword>
<dbReference type="PANTHER" id="PTHR46288">
    <property type="entry name" value="PHORBOL-ESTER/DAG-TYPE DOMAIN-CONTAINING PROTEIN"/>
    <property type="match status" value="1"/>
</dbReference>
<comment type="caution">
    <text evidence="7">The sequence shown here is derived from an EMBL/GenBank/DDBJ whole genome shotgun (WGS) entry which is preliminary data.</text>
</comment>
<dbReference type="InterPro" id="IPR013083">
    <property type="entry name" value="Znf_RING/FYVE/PHD"/>
</dbReference>
<feature type="domain" description="Phorbol-ester/DAG-type" evidence="6">
    <location>
        <begin position="299"/>
        <end position="352"/>
    </location>
</feature>
<feature type="domain" description="Phorbol-ester/DAG-type" evidence="6">
    <location>
        <begin position="579"/>
        <end position="634"/>
    </location>
</feature>
<dbReference type="InterPro" id="IPR004146">
    <property type="entry name" value="DC1"/>
</dbReference>
<reference evidence="7" key="1">
    <citation type="submission" date="2020-01" db="EMBL/GenBank/DDBJ databases">
        <authorList>
            <person name="Mishra B."/>
        </authorList>
    </citation>
    <scope>NUCLEOTIDE SEQUENCE [LARGE SCALE GENOMIC DNA]</scope>
</reference>
<evidence type="ECO:0000259" key="6">
    <source>
        <dbReference type="PROSITE" id="PS50081"/>
    </source>
</evidence>
<feature type="compositionally biased region" description="Acidic residues" evidence="5">
    <location>
        <begin position="770"/>
        <end position="802"/>
    </location>
</feature>